<feature type="compositionally biased region" description="Polar residues" evidence="8">
    <location>
        <begin position="169"/>
        <end position="180"/>
    </location>
</feature>
<dbReference type="PROSITE" id="PS01129">
    <property type="entry name" value="PSI_RLU"/>
    <property type="match status" value="1"/>
</dbReference>
<dbReference type="InterPro" id="IPR006224">
    <property type="entry name" value="PsdUridine_synth_RluA-like_CS"/>
</dbReference>
<comment type="caution">
    <text evidence="10">The sequence shown here is derived from an EMBL/GenBank/DDBJ whole genome shotgun (WGS) entry which is preliminary data.</text>
</comment>
<comment type="similarity">
    <text evidence="3">Belongs to the pseudouridine synthase RluA family.</text>
</comment>
<feature type="region of interest" description="Disordered" evidence="8">
    <location>
        <begin position="1"/>
        <end position="40"/>
    </location>
</feature>
<evidence type="ECO:0000256" key="7">
    <source>
        <dbReference type="ARBA" id="ARBA00041563"/>
    </source>
</evidence>
<keyword evidence="4" id="KW-0413">Isomerase</keyword>
<evidence type="ECO:0000259" key="9">
    <source>
        <dbReference type="Pfam" id="PF00849"/>
    </source>
</evidence>
<dbReference type="GO" id="GO:0001522">
    <property type="term" value="P:pseudouridine synthesis"/>
    <property type="evidence" value="ECO:0007669"/>
    <property type="project" value="InterPro"/>
</dbReference>
<dbReference type="GO" id="GO:0003723">
    <property type="term" value="F:RNA binding"/>
    <property type="evidence" value="ECO:0007669"/>
    <property type="project" value="InterPro"/>
</dbReference>
<feature type="compositionally biased region" description="Basic and acidic residues" evidence="8">
    <location>
        <begin position="248"/>
        <end position="298"/>
    </location>
</feature>
<comment type="catalytic activity">
    <reaction evidence="2">
        <text>uridine in 5S rRNA = pseudouridine in 5S rRNA</text>
        <dbReference type="Rhea" id="RHEA:47036"/>
        <dbReference type="Rhea" id="RHEA-COMP:11730"/>
        <dbReference type="Rhea" id="RHEA-COMP:11731"/>
        <dbReference type="ChEBI" id="CHEBI:65314"/>
        <dbReference type="ChEBI" id="CHEBI:65315"/>
    </reaction>
</comment>
<comment type="catalytic activity">
    <reaction evidence="1">
        <text>a uridine in mRNA = a pseudouridine in mRNA</text>
        <dbReference type="Rhea" id="RHEA:56644"/>
        <dbReference type="Rhea" id="RHEA-COMP:14658"/>
        <dbReference type="Rhea" id="RHEA-COMP:14659"/>
        <dbReference type="ChEBI" id="CHEBI:65314"/>
        <dbReference type="ChEBI" id="CHEBI:65315"/>
    </reaction>
</comment>
<dbReference type="CDD" id="cd02869">
    <property type="entry name" value="PseudoU_synth_RluA_like"/>
    <property type="match status" value="1"/>
</dbReference>
<accession>A0AAE1EXL5</accession>
<evidence type="ECO:0000313" key="11">
    <source>
        <dbReference type="Proteomes" id="UP001286313"/>
    </source>
</evidence>
<dbReference type="AlphaFoldDB" id="A0AAE1EXL5"/>
<name>A0AAE1EXL5_PETCI</name>
<dbReference type="PANTHER" id="PTHR21600:SF83">
    <property type="entry name" value="PSEUDOURIDYLATE SYNTHASE RPUSD4, MITOCHONDRIAL"/>
    <property type="match status" value="1"/>
</dbReference>
<dbReference type="InterPro" id="IPR050188">
    <property type="entry name" value="RluA_PseudoU_synthase"/>
</dbReference>
<feature type="compositionally biased region" description="Basic and acidic residues" evidence="8">
    <location>
        <begin position="182"/>
        <end position="203"/>
    </location>
</feature>
<evidence type="ECO:0000256" key="1">
    <source>
        <dbReference type="ARBA" id="ARBA00001166"/>
    </source>
</evidence>
<evidence type="ECO:0000256" key="4">
    <source>
        <dbReference type="ARBA" id="ARBA00023235"/>
    </source>
</evidence>
<evidence type="ECO:0000256" key="5">
    <source>
        <dbReference type="ARBA" id="ARBA00036943"/>
    </source>
</evidence>
<gene>
    <name evidence="10" type="ORF">Pcinc_030982</name>
</gene>
<dbReference type="Pfam" id="PF00849">
    <property type="entry name" value="PseudoU_synth_2"/>
    <property type="match status" value="1"/>
</dbReference>
<evidence type="ECO:0000256" key="8">
    <source>
        <dbReference type="SAM" id="MobiDB-lite"/>
    </source>
</evidence>
<evidence type="ECO:0000313" key="10">
    <source>
        <dbReference type="EMBL" id="KAK3863231.1"/>
    </source>
</evidence>
<reference evidence="10" key="1">
    <citation type="submission" date="2023-10" db="EMBL/GenBank/DDBJ databases">
        <title>Genome assemblies of two species of porcelain crab, Petrolisthes cinctipes and Petrolisthes manimaculis (Anomura: Porcellanidae).</title>
        <authorList>
            <person name="Angst P."/>
        </authorList>
    </citation>
    <scope>NUCLEOTIDE SEQUENCE</scope>
    <source>
        <strain evidence="10">PB745_01</strain>
        <tissue evidence="10">Gill</tissue>
    </source>
</reference>
<evidence type="ECO:0000256" key="3">
    <source>
        <dbReference type="ARBA" id="ARBA00010876"/>
    </source>
</evidence>
<evidence type="ECO:0000256" key="6">
    <source>
        <dbReference type="ARBA" id="ARBA00039953"/>
    </source>
</evidence>
<feature type="compositionally biased region" description="Acidic residues" evidence="8">
    <location>
        <begin position="1"/>
        <end position="13"/>
    </location>
</feature>
<organism evidence="10 11">
    <name type="scientific">Petrolisthes cinctipes</name>
    <name type="common">Flat porcelain crab</name>
    <dbReference type="NCBI Taxonomy" id="88211"/>
    <lineage>
        <taxon>Eukaryota</taxon>
        <taxon>Metazoa</taxon>
        <taxon>Ecdysozoa</taxon>
        <taxon>Arthropoda</taxon>
        <taxon>Crustacea</taxon>
        <taxon>Multicrustacea</taxon>
        <taxon>Malacostraca</taxon>
        <taxon>Eumalacostraca</taxon>
        <taxon>Eucarida</taxon>
        <taxon>Decapoda</taxon>
        <taxon>Pleocyemata</taxon>
        <taxon>Anomura</taxon>
        <taxon>Galatheoidea</taxon>
        <taxon>Porcellanidae</taxon>
        <taxon>Petrolisthes</taxon>
    </lineage>
</organism>
<feature type="region of interest" description="Disordered" evidence="8">
    <location>
        <begin position="166"/>
        <end position="203"/>
    </location>
</feature>
<dbReference type="Gene3D" id="3.30.2350.10">
    <property type="entry name" value="Pseudouridine synthase"/>
    <property type="match status" value="1"/>
</dbReference>
<keyword evidence="11" id="KW-1185">Reference proteome</keyword>
<feature type="compositionally biased region" description="Low complexity" evidence="8">
    <location>
        <begin position="14"/>
        <end position="37"/>
    </location>
</feature>
<dbReference type="SUPFAM" id="SSF55120">
    <property type="entry name" value="Pseudouridine synthase"/>
    <property type="match status" value="1"/>
</dbReference>
<dbReference type="EMBL" id="JAWQEG010004057">
    <property type="protein sequence ID" value="KAK3863231.1"/>
    <property type="molecule type" value="Genomic_DNA"/>
</dbReference>
<dbReference type="PANTHER" id="PTHR21600">
    <property type="entry name" value="MITOCHONDRIAL RNA PSEUDOURIDINE SYNTHASE"/>
    <property type="match status" value="1"/>
</dbReference>
<feature type="domain" description="Pseudouridine synthase RsuA/RluA-like" evidence="9">
    <location>
        <begin position="370"/>
        <end position="527"/>
    </location>
</feature>
<dbReference type="InterPro" id="IPR006145">
    <property type="entry name" value="PsdUridine_synth_RsuA/RluA"/>
</dbReference>
<comment type="catalytic activity">
    <reaction evidence="5">
        <text>a uridine in tRNA = a pseudouridine in tRNA</text>
        <dbReference type="Rhea" id="RHEA:54572"/>
        <dbReference type="Rhea" id="RHEA-COMP:13339"/>
        <dbReference type="Rhea" id="RHEA-COMP:13934"/>
        <dbReference type="ChEBI" id="CHEBI:65314"/>
        <dbReference type="ChEBI" id="CHEBI:65315"/>
    </reaction>
</comment>
<protein>
    <recommendedName>
        <fullName evidence="6">Pseudouridylate synthase RPUSD4, mitochondrial</fullName>
    </recommendedName>
    <alternativeName>
        <fullName evidence="7">RNA pseudouridylate synthase domain-containing protein 4</fullName>
    </alternativeName>
</protein>
<evidence type="ECO:0000256" key="2">
    <source>
        <dbReference type="ARBA" id="ARBA00001896"/>
    </source>
</evidence>
<proteinExistence type="inferred from homology"/>
<dbReference type="Proteomes" id="UP001286313">
    <property type="component" value="Unassembled WGS sequence"/>
</dbReference>
<dbReference type="InterPro" id="IPR020103">
    <property type="entry name" value="PsdUridine_synth_cat_dom_sf"/>
</dbReference>
<feature type="region of interest" description="Disordered" evidence="8">
    <location>
        <begin position="243"/>
        <end position="299"/>
    </location>
</feature>
<dbReference type="GO" id="GO:0009982">
    <property type="term" value="F:pseudouridine synthase activity"/>
    <property type="evidence" value="ECO:0007669"/>
    <property type="project" value="InterPro"/>
</dbReference>
<sequence>MRILQEEEEEVEVENVVVPSTAPSSVSSTTSNTNTHSSKVHIDTRPIGKVDPVIIKYVNMLNEIRNAGKATEKVNVTHFGSIRFDTENIPRVHGQFDTEFEVNVAEYLKDNVPGFQGQSEEMTDVNVNGREQDSDNIYVNNYSGENASDVKEMNYIDEQIFSEPFSRYQKLNPQSNPSTEATEEKPNTASQEQHKSDEGEPIHHDLNYIDDVFFKNSLENLSENRKPSVEYSVIKEQLESTLLNTKSQNRDDSEALKSTDPPVDLRKVMESFSESEKEGSLTDQKKAMEDKAVEKESPPKSAYDYIVKKRQEEHQRAHGITKPSGESDPAKKSYHKILSLLNANRKEDFSNYEMLKLLKNSIIFDQYDIVGLYKPYGLSVQPGTESLYHTLTDFLPDLATFLKTENLYPVHRLDSTTTGVMLLARTPAMADTLKMMFKNREMKKTYWAIVKGTPNPTQGIIDIPIAEGLIDSRRRMVLKPDIPGVKSTNSRSQYSVTSYKVLSSRSGVSMVELSPKTGVKHQLRVHMGFGLSCPVLGDHKYSHFNKLAPQRLPGDTLQKLKLKQSRVRDLPMFLHSRSIVVPEVNEGRNVVVKAQLPAYFNKALSLLHLNRKGSQVLVEELTARA</sequence>